<name>A0A8S1H860_9PELO</name>
<dbReference type="Proteomes" id="UP000835052">
    <property type="component" value="Unassembled WGS sequence"/>
</dbReference>
<evidence type="ECO:0000313" key="2">
    <source>
        <dbReference type="Proteomes" id="UP000835052"/>
    </source>
</evidence>
<organism evidence="1 2">
    <name type="scientific">Caenorhabditis auriculariae</name>
    <dbReference type="NCBI Taxonomy" id="2777116"/>
    <lineage>
        <taxon>Eukaryota</taxon>
        <taxon>Metazoa</taxon>
        <taxon>Ecdysozoa</taxon>
        <taxon>Nematoda</taxon>
        <taxon>Chromadorea</taxon>
        <taxon>Rhabditida</taxon>
        <taxon>Rhabditina</taxon>
        <taxon>Rhabditomorpha</taxon>
        <taxon>Rhabditoidea</taxon>
        <taxon>Rhabditidae</taxon>
        <taxon>Peloderinae</taxon>
        <taxon>Caenorhabditis</taxon>
    </lineage>
</organism>
<keyword evidence="2" id="KW-1185">Reference proteome</keyword>
<sequence>MSALCDRLEVESIHCFAHVLQLIVDDTIDDDDEVQALVNKMKKFSRKLRKSTVSIAEATTASQHGFSSPISVIVPAVQMLLFHIEELLSDTTNNSRVSQLLGRLKNSVETRTSKYLLDNELKTAIFLDCRYKNAFFETSHSNIILQKLQKMRDPEAKEPIKTEEEVSTEAPTIFDRFLMERERFTHPPRVEPWDLIKVL</sequence>
<proteinExistence type="predicted"/>
<reference evidence="1" key="1">
    <citation type="submission" date="2020-10" db="EMBL/GenBank/DDBJ databases">
        <authorList>
            <person name="Kikuchi T."/>
        </authorList>
    </citation>
    <scope>NUCLEOTIDE SEQUENCE</scope>
    <source>
        <strain evidence="1">NKZ352</strain>
    </source>
</reference>
<dbReference type="OrthoDB" id="5865631at2759"/>
<dbReference type="EMBL" id="CAJGYM010000021">
    <property type="protein sequence ID" value="CAD6191437.1"/>
    <property type="molecule type" value="Genomic_DNA"/>
</dbReference>
<protein>
    <submittedName>
        <fullName evidence="1">Uncharacterized protein</fullName>
    </submittedName>
</protein>
<comment type="caution">
    <text evidence="1">The sequence shown here is derived from an EMBL/GenBank/DDBJ whole genome shotgun (WGS) entry which is preliminary data.</text>
</comment>
<dbReference type="InterPro" id="IPR012337">
    <property type="entry name" value="RNaseH-like_sf"/>
</dbReference>
<evidence type="ECO:0000313" key="1">
    <source>
        <dbReference type="EMBL" id="CAD6191437.1"/>
    </source>
</evidence>
<gene>
    <name evidence="1" type="ORF">CAUJ_LOCUS7356</name>
</gene>
<dbReference type="AlphaFoldDB" id="A0A8S1H860"/>
<dbReference type="SUPFAM" id="SSF53098">
    <property type="entry name" value="Ribonuclease H-like"/>
    <property type="match status" value="1"/>
</dbReference>
<accession>A0A8S1H860</accession>